<dbReference type="InterPro" id="IPR011990">
    <property type="entry name" value="TPR-like_helical_dom_sf"/>
</dbReference>
<evidence type="ECO:0000256" key="1">
    <source>
        <dbReference type="PROSITE-ProRule" id="PRU00339"/>
    </source>
</evidence>
<dbReference type="InterPro" id="IPR019734">
    <property type="entry name" value="TPR_rpt"/>
</dbReference>
<reference evidence="5" key="3">
    <citation type="submission" date="2025-04" db="UniProtKB">
        <authorList>
            <consortium name="RefSeq"/>
        </authorList>
    </citation>
    <scope>IDENTIFICATION</scope>
    <source>
        <strain evidence="5">CBS 781.70</strain>
    </source>
</reference>
<gene>
    <name evidence="3 5" type="ORF">P152DRAFT_386770</name>
</gene>
<dbReference type="CDD" id="cd24142">
    <property type="entry name" value="ACL4-like"/>
    <property type="match status" value="1"/>
</dbReference>
<dbReference type="Pfam" id="PF13181">
    <property type="entry name" value="TPR_8"/>
    <property type="match status" value="1"/>
</dbReference>
<evidence type="ECO:0000313" key="5">
    <source>
        <dbReference type="RefSeq" id="XP_033538570.1"/>
    </source>
</evidence>
<evidence type="ECO:0000313" key="4">
    <source>
        <dbReference type="Proteomes" id="UP000504638"/>
    </source>
</evidence>
<dbReference type="Gene3D" id="1.25.40.10">
    <property type="entry name" value="Tetratricopeptide repeat domain"/>
    <property type="match status" value="1"/>
</dbReference>
<keyword evidence="1" id="KW-0802">TPR repeat</keyword>
<reference evidence="3 5" key="1">
    <citation type="submission" date="2020-01" db="EMBL/GenBank/DDBJ databases">
        <authorList>
            <consortium name="DOE Joint Genome Institute"/>
            <person name="Haridas S."/>
            <person name="Albert R."/>
            <person name="Binder M."/>
            <person name="Bloem J."/>
            <person name="Labutti K."/>
            <person name="Salamov A."/>
            <person name="Andreopoulos B."/>
            <person name="Baker S.E."/>
            <person name="Barry K."/>
            <person name="Bills G."/>
            <person name="Bluhm B.H."/>
            <person name="Cannon C."/>
            <person name="Castanera R."/>
            <person name="Culley D.E."/>
            <person name="Daum C."/>
            <person name="Ezra D."/>
            <person name="Gonzalez J.B."/>
            <person name="Henrissat B."/>
            <person name="Kuo A."/>
            <person name="Liang C."/>
            <person name="Lipzen A."/>
            <person name="Lutzoni F."/>
            <person name="Magnuson J."/>
            <person name="Mondo S."/>
            <person name="Nolan M."/>
            <person name="Ohm R."/>
            <person name="Pangilinan J."/>
            <person name="Park H.-J."/>
            <person name="Ramirez L."/>
            <person name="Alfaro M."/>
            <person name="Sun H."/>
            <person name="Tritt A."/>
            <person name="Yoshinaga Y."/>
            <person name="Zwiers L.-H."/>
            <person name="Turgeon B.G."/>
            <person name="Goodwin S.B."/>
            <person name="Spatafora J.W."/>
            <person name="Crous P.W."/>
            <person name="Grigoriev I.V."/>
        </authorList>
    </citation>
    <scope>NUCLEOTIDE SEQUENCE</scope>
    <source>
        <strain evidence="3 5">CBS 781.70</strain>
    </source>
</reference>
<sequence length="389" mass="42826">MAKTKPSSKGRKGRRNGKAAGESSERPQPPAQELLEHATASLQTGDPTAALKSAMKAYKQLQTPEQSSAALPALTLLGEICVELGLVDEAREYFTLATEADPDGSIPESQGGGAEKFLWLAQLSEEGGMESIGWFEKGAEVLRRQIAELSGLPGEEAGAAAHEKRHKLASALCGIAEVFMTDLSFDDAEAEQQCERAVSEALLIGPDRPEVLQTVASVRISQTKKPEAREYLSKSIDIWKDLRPEDPDVPEFPARISLARLLMEVDMFEEASEVLDRLVAEDDSSVEAWYLCGWCYKLFADRELQGSAPVSEGTLPLLRRSKKCLVECLRLFNFVDYEDDRLKEHAEEILQELGTALAGQPDADEDEDEDEDWEDDESAGDDETMEDDD</sequence>
<dbReference type="SUPFAM" id="SSF48452">
    <property type="entry name" value="TPR-like"/>
    <property type="match status" value="1"/>
</dbReference>
<protein>
    <recommendedName>
        <fullName evidence="6">TPR-like protein</fullName>
    </recommendedName>
</protein>
<name>A0A6G1GGD9_9PEZI</name>
<feature type="repeat" description="TPR" evidence="1">
    <location>
        <begin position="71"/>
        <end position="104"/>
    </location>
</feature>
<reference evidence="5" key="2">
    <citation type="submission" date="2020-04" db="EMBL/GenBank/DDBJ databases">
        <authorList>
            <consortium name="NCBI Genome Project"/>
        </authorList>
    </citation>
    <scope>NUCLEOTIDE SEQUENCE</scope>
    <source>
        <strain evidence="5">CBS 781.70</strain>
    </source>
</reference>
<dbReference type="PROSITE" id="PS50005">
    <property type="entry name" value="TPR"/>
    <property type="match status" value="1"/>
</dbReference>
<dbReference type="Proteomes" id="UP000504638">
    <property type="component" value="Unplaced"/>
</dbReference>
<keyword evidence="4" id="KW-1185">Reference proteome</keyword>
<proteinExistence type="predicted"/>
<feature type="region of interest" description="Disordered" evidence="2">
    <location>
        <begin position="1"/>
        <end position="46"/>
    </location>
</feature>
<feature type="compositionally biased region" description="Basic residues" evidence="2">
    <location>
        <begin position="1"/>
        <end position="17"/>
    </location>
</feature>
<dbReference type="AlphaFoldDB" id="A0A6G1GGD9"/>
<feature type="region of interest" description="Disordered" evidence="2">
    <location>
        <begin position="352"/>
        <end position="389"/>
    </location>
</feature>
<evidence type="ECO:0000256" key="2">
    <source>
        <dbReference type="SAM" id="MobiDB-lite"/>
    </source>
</evidence>
<evidence type="ECO:0008006" key="6">
    <source>
        <dbReference type="Google" id="ProtNLM"/>
    </source>
</evidence>
<dbReference type="GeneID" id="54416420"/>
<dbReference type="RefSeq" id="XP_033538570.1">
    <property type="nucleotide sequence ID" value="XM_033675850.1"/>
</dbReference>
<dbReference type="OrthoDB" id="1914839at2759"/>
<dbReference type="EMBL" id="ML975149">
    <property type="protein sequence ID" value="KAF1816939.1"/>
    <property type="molecule type" value="Genomic_DNA"/>
</dbReference>
<feature type="compositionally biased region" description="Acidic residues" evidence="2">
    <location>
        <begin position="362"/>
        <end position="389"/>
    </location>
</feature>
<evidence type="ECO:0000313" key="3">
    <source>
        <dbReference type="EMBL" id="KAF1816939.1"/>
    </source>
</evidence>
<organism evidence="3">
    <name type="scientific">Eremomyces bilateralis CBS 781.70</name>
    <dbReference type="NCBI Taxonomy" id="1392243"/>
    <lineage>
        <taxon>Eukaryota</taxon>
        <taxon>Fungi</taxon>
        <taxon>Dikarya</taxon>
        <taxon>Ascomycota</taxon>
        <taxon>Pezizomycotina</taxon>
        <taxon>Dothideomycetes</taxon>
        <taxon>Dothideomycetes incertae sedis</taxon>
        <taxon>Eremomycetales</taxon>
        <taxon>Eremomycetaceae</taxon>
        <taxon>Eremomyces</taxon>
    </lineage>
</organism>
<accession>A0A6G1GGD9</accession>